<comment type="subunit">
    <text evidence="1">Homodimer or homotrimer. Seems to be a monomer when not phosphorylated.</text>
</comment>
<dbReference type="InterPro" id="IPR036388">
    <property type="entry name" value="WH-like_DNA-bd_sf"/>
</dbReference>
<feature type="domain" description="PRD" evidence="12">
    <location>
        <begin position="182"/>
        <end position="285"/>
    </location>
</feature>
<dbReference type="InterPro" id="IPR002178">
    <property type="entry name" value="PTS_EIIA_type-2_dom"/>
</dbReference>
<evidence type="ECO:0000256" key="8">
    <source>
        <dbReference type="ARBA" id="ARBA00023163"/>
    </source>
</evidence>
<keyword evidence="2" id="KW-0808">Transferase</keyword>
<evidence type="ECO:0000259" key="9">
    <source>
        <dbReference type="PROSITE" id="PS51000"/>
    </source>
</evidence>
<dbReference type="PANTHER" id="PTHR30185:SF13">
    <property type="entry name" value="LICABCH OPERON REGULATOR-RELATED"/>
    <property type="match status" value="1"/>
</dbReference>
<dbReference type="InterPro" id="IPR018356">
    <property type="entry name" value="Tscrpt_reg_HTH_DeoR_CS"/>
</dbReference>
<dbReference type="InterPro" id="IPR036095">
    <property type="entry name" value="PTS_EIIB-like_sf"/>
</dbReference>
<evidence type="ECO:0000313" key="14">
    <source>
        <dbReference type="Proteomes" id="UP001595637"/>
    </source>
</evidence>
<dbReference type="PANTHER" id="PTHR30185">
    <property type="entry name" value="CRYPTIC BETA-GLUCOSIDE BGL OPERON ANTITERMINATOR"/>
    <property type="match status" value="1"/>
</dbReference>
<dbReference type="InterPro" id="IPR016152">
    <property type="entry name" value="PTrfase/Anion_transptr"/>
</dbReference>
<dbReference type="Pfam" id="PF08279">
    <property type="entry name" value="HTH_11"/>
    <property type="match status" value="1"/>
</dbReference>
<evidence type="ECO:0000259" key="10">
    <source>
        <dbReference type="PROSITE" id="PS51094"/>
    </source>
</evidence>
<dbReference type="InterPro" id="IPR036634">
    <property type="entry name" value="PRD_sf"/>
</dbReference>
<dbReference type="Gene3D" id="1.10.10.10">
    <property type="entry name" value="Winged helix-like DNA-binding domain superfamily/Winged helix DNA-binding domain"/>
    <property type="match status" value="2"/>
</dbReference>
<dbReference type="SUPFAM" id="SSF46785">
    <property type="entry name" value="Winged helix' DNA-binding domain"/>
    <property type="match status" value="1"/>
</dbReference>
<dbReference type="EMBL" id="JBHRVQ010000001">
    <property type="protein sequence ID" value="MFC3389545.1"/>
    <property type="molecule type" value="Genomic_DNA"/>
</dbReference>
<dbReference type="Pfam" id="PF00359">
    <property type="entry name" value="PTS_EIIA_2"/>
    <property type="match status" value="1"/>
</dbReference>
<evidence type="ECO:0000256" key="4">
    <source>
        <dbReference type="ARBA" id="ARBA00022737"/>
    </source>
</evidence>
<evidence type="ECO:0000256" key="7">
    <source>
        <dbReference type="ARBA" id="ARBA00023159"/>
    </source>
</evidence>
<keyword evidence="6" id="KW-0238">DNA-binding</keyword>
<feature type="domain" description="PTS EIIB type-2" evidence="11">
    <location>
        <begin position="403"/>
        <end position="494"/>
    </location>
</feature>
<dbReference type="PROSITE" id="PS51372">
    <property type="entry name" value="PRD_2"/>
    <property type="match status" value="2"/>
</dbReference>
<evidence type="ECO:0000256" key="5">
    <source>
        <dbReference type="ARBA" id="ARBA00023015"/>
    </source>
</evidence>
<evidence type="ECO:0000313" key="13">
    <source>
        <dbReference type="EMBL" id="MFC3389545.1"/>
    </source>
</evidence>
<dbReference type="SUPFAM" id="SSF52794">
    <property type="entry name" value="PTS system IIB component-like"/>
    <property type="match status" value="1"/>
</dbReference>
<dbReference type="Pfam" id="PF00874">
    <property type="entry name" value="PRD"/>
    <property type="match status" value="2"/>
</dbReference>
<accession>A0ABV7N7F7</accession>
<evidence type="ECO:0000256" key="1">
    <source>
        <dbReference type="ARBA" id="ARBA00011798"/>
    </source>
</evidence>
<dbReference type="CDD" id="cd05568">
    <property type="entry name" value="PTS_IIB_bgl_like"/>
    <property type="match status" value="1"/>
</dbReference>
<dbReference type="InterPro" id="IPR001034">
    <property type="entry name" value="DeoR_HTH"/>
</dbReference>
<dbReference type="SMART" id="SM00420">
    <property type="entry name" value="HTH_DEOR"/>
    <property type="match status" value="1"/>
</dbReference>
<comment type="caution">
    <text evidence="13">The sequence shown here is derived from an EMBL/GenBank/DDBJ whole genome shotgun (WGS) entry which is preliminary data.</text>
</comment>
<gene>
    <name evidence="13" type="ORF">ACFOEO_13220</name>
</gene>
<sequence>MNARQQQILKIILEERKVKGERLAHIIQVSSRTIRNDLKEIDQYLSSTGARIVSNRNEGYQLQIGDGENFKQSVYDLIKIDDNIPTEPRDRVNFLVEKFLLSSEYLKLEDLAEEIYVSRSTIKNDIKDVKMIIDKYGLTLMQKPKYGLKISGNEKNIRFAISELLFKHPVLIEDDYDYKSWLLPGEDMELIRSAILKELKSFNFNLSDISLQNLVIHIAIASKRIKSNQYVINLNENNIEMKKEYSMARRIINNIEYRLNVAFPEVEVLYVAMHLLGTSLLLNESQSNLKSEFDLKVSNTVEILINRVEEQFNLNIAGDKELLTAIALHLKPAIHRFQHHMNLRNPMLEEIKVNYPVAFDAAILAGKVIEEEYKITVSENEIGYIALHFGTAIERAKLNSEPKRCLIVCTTGMGSSQLLSYKLQVKFGDRLNIIGTTELHNLPKYNKENVDFIVTTVPLPNTVDVPYVIVGTLFGDTELIKLEEMVGNRSSSIIDKYLKKDLIYTNLSFEKPIEVIEYLGNELIRKELTEEGIVESVLERERAASTSYGNLVAVPHPLVAKSSHTFWTIATLEKPIDWGENKVQFVCLLHVADENKEELKPMYEKLFSFINNYEIVQQIISEKNPDKIMQIVKGM</sequence>
<reference evidence="14" key="1">
    <citation type="journal article" date="2019" name="Int. J. Syst. Evol. Microbiol.">
        <title>The Global Catalogue of Microorganisms (GCM) 10K type strain sequencing project: providing services to taxonomists for standard genome sequencing and annotation.</title>
        <authorList>
            <consortium name="The Broad Institute Genomics Platform"/>
            <consortium name="The Broad Institute Genome Sequencing Center for Infectious Disease"/>
            <person name="Wu L."/>
            <person name="Ma J."/>
        </authorList>
    </citation>
    <scope>NUCLEOTIDE SEQUENCE [LARGE SCALE GENOMIC DNA]</scope>
    <source>
        <strain evidence="14">CCM 7756</strain>
    </source>
</reference>
<dbReference type="Gene3D" id="3.40.930.10">
    <property type="entry name" value="Mannitol-specific EII, Chain A"/>
    <property type="match status" value="1"/>
</dbReference>
<protein>
    <submittedName>
        <fullName evidence="13">BglG family transcription antiterminator</fullName>
    </submittedName>
</protein>
<proteinExistence type="predicted"/>
<name>A0ABV7N7F7_9STAP</name>
<dbReference type="InterPro" id="IPR013196">
    <property type="entry name" value="HTH_11"/>
</dbReference>
<feature type="domain" description="PTS EIIA type-2" evidence="10">
    <location>
        <begin position="496"/>
        <end position="635"/>
    </location>
</feature>
<organism evidence="13 14">
    <name type="scientific">Salinicoccus sesuvii</name>
    <dbReference type="NCBI Taxonomy" id="868281"/>
    <lineage>
        <taxon>Bacteria</taxon>
        <taxon>Bacillati</taxon>
        <taxon>Bacillota</taxon>
        <taxon>Bacilli</taxon>
        <taxon>Bacillales</taxon>
        <taxon>Staphylococcaceae</taxon>
        <taxon>Salinicoccus</taxon>
    </lineage>
</organism>
<keyword evidence="3" id="KW-0423">Lactose metabolism</keyword>
<keyword evidence="7" id="KW-0010">Activator</keyword>
<keyword evidence="14" id="KW-1185">Reference proteome</keyword>
<evidence type="ECO:0000259" key="11">
    <source>
        <dbReference type="PROSITE" id="PS51099"/>
    </source>
</evidence>
<keyword evidence="4" id="KW-0677">Repeat</keyword>
<evidence type="ECO:0000259" key="12">
    <source>
        <dbReference type="PROSITE" id="PS51372"/>
    </source>
</evidence>
<dbReference type="PROSITE" id="PS00894">
    <property type="entry name" value="HTH_DEOR_1"/>
    <property type="match status" value="1"/>
</dbReference>
<evidence type="ECO:0000256" key="6">
    <source>
        <dbReference type="ARBA" id="ARBA00023125"/>
    </source>
</evidence>
<dbReference type="InterPro" id="IPR011608">
    <property type="entry name" value="PRD"/>
</dbReference>
<dbReference type="PROSITE" id="PS51000">
    <property type="entry name" value="HTH_DEOR_2"/>
    <property type="match status" value="1"/>
</dbReference>
<dbReference type="Gene3D" id="3.40.50.2300">
    <property type="match status" value="1"/>
</dbReference>
<dbReference type="SUPFAM" id="SSF63520">
    <property type="entry name" value="PTS-regulatory domain, PRD"/>
    <property type="match status" value="2"/>
</dbReference>
<dbReference type="Proteomes" id="UP001595637">
    <property type="component" value="Unassembled WGS sequence"/>
</dbReference>
<dbReference type="PROSITE" id="PS51099">
    <property type="entry name" value="PTS_EIIB_TYPE_2"/>
    <property type="match status" value="1"/>
</dbReference>
<dbReference type="InterPro" id="IPR036390">
    <property type="entry name" value="WH_DNA-bd_sf"/>
</dbReference>
<keyword evidence="5" id="KW-0805">Transcription regulation</keyword>
<dbReference type="PROSITE" id="PS51094">
    <property type="entry name" value="PTS_EIIA_TYPE_2"/>
    <property type="match status" value="1"/>
</dbReference>
<dbReference type="SUPFAM" id="SSF55804">
    <property type="entry name" value="Phoshotransferase/anion transport protein"/>
    <property type="match status" value="1"/>
</dbReference>
<evidence type="ECO:0000256" key="2">
    <source>
        <dbReference type="ARBA" id="ARBA00022679"/>
    </source>
</evidence>
<keyword evidence="8" id="KW-0804">Transcription</keyword>
<evidence type="ECO:0000256" key="3">
    <source>
        <dbReference type="ARBA" id="ARBA00022736"/>
    </source>
</evidence>
<dbReference type="InterPro" id="IPR007737">
    <property type="entry name" value="Mga_HTH"/>
</dbReference>
<dbReference type="RefSeq" id="WP_380656880.1">
    <property type="nucleotide sequence ID" value="NZ_JBHRVQ010000001.1"/>
</dbReference>
<feature type="domain" description="HTH deoR-type" evidence="9">
    <location>
        <begin position="1"/>
        <end position="70"/>
    </location>
</feature>
<dbReference type="InterPro" id="IPR013011">
    <property type="entry name" value="PTS_EIIB_2"/>
</dbReference>
<dbReference type="InterPro" id="IPR050661">
    <property type="entry name" value="BglG_antiterminators"/>
</dbReference>
<feature type="domain" description="PRD" evidence="12">
    <location>
        <begin position="292"/>
        <end position="399"/>
    </location>
</feature>
<dbReference type="Pfam" id="PF05043">
    <property type="entry name" value="Mga"/>
    <property type="match status" value="1"/>
</dbReference>
<dbReference type="Gene3D" id="1.10.1790.10">
    <property type="entry name" value="PRD domain"/>
    <property type="match status" value="2"/>
</dbReference>